<feature type="compositionally biased region" description="Polar residues" evidence="1">
    <location>
        <begin position="1"/>
        <end position="17"/>
    </location>
</feature>
<dbReference type="EMBL" id="LAZR01043753">
    <property type="protein sequence ID" value="KKL06329.1"/>
    <property type="molecule type" value="Genomic_DNA"/>
</dbReference>
<feature type="region of interest" description="Disordered" evidence="1">
    <location>
        <begin position="1"/>
        <end position="30"/>
    </location>
</feature>
<feature type="non-terminal residue" evidence="2">
    <location>
        <position position="51"/>
    </location>
</feature>
<accession>A0A0F9A9X8</accession>
<evidence type="ECO:0000313" key="2">
    <source>
        <dbReference type="EMBL" id="KKL06329.1"/>
    </source>
</evidence>
<protein>
    <submittedName>
        <fullName evidence="2">Uncharacterized protein</fullName>
    </submittedName>
</protein>
<sequence>MNSPTGGVNVKKQTVPNAQAEHRKLSQHAADSIRDSIIAGEFVPGRKLLES</sequence>
<dbReference type="AlphaFoldDB" id="A0A0F9A9X8"/>
<name>A0A0F9A9X8_9ZZZZ</name>
<organism evidence="2">
    <name type="scientific">marine sediment metagenome</name>
    <dbReference type="NCBI Taxonomy" id="412755"/>
    <lineage>
        <taxon>unclassified sequences</taxon>
        <taxon>metagenomes</taxon>
        <taxon>ecological metagenomes</taxon>
    </lineage>
</organism>
<evidence type="ECO:0000256" key="1">
    <source>
        <dbReference type="SAM" id="MobiDB-lite"/>
    </source>
</evidence>
<reference evidence="2" key="1">
    <citation type="journal article" date="2015" name="Nature">
        <title>Complex archaea that bridge the gap between prokaryotes and eukaryotes.</title>
        <authorList>
            <person name="Spang A."/>
            <person name="Saw J.H."/>
            <person name="Jorgensen S.L."/>
            <person name="Zaremba-Niedzwiedzka K."/>
            <person name="Martijn J."/>
            <person name="Lind A.E."/>
            <person name="van Eijk R."/>
            <person name="Schleper C."/>
            <person name="Guy L."/>
            <person name="Ettema T.J."/>
        </authorList>
    </citation>
    <scope>NUCLEOTIDE SEQUENCE</scope>
</reference>
<comment type="caution">
    <text evidence="2">The sequence shown here is derived from an EMBL/GenBank/DDBJ whole genome shotgun (WGS) entry which is preliminary data.</text>
</comment>
<gene>
    <name evidence="2" type="ORF">LCGC14_2597110</name>
</gene>
<proteinExistence type="predicted"/>